<dbReference type="InterPro" id="IPR050721">
    <property type="entry name" value="Trk_Ktr_HKT_K-transport"/>
</dbReference>
<gene>
    <name evidence="8" type="ORF">NC998_21990</name>
</gene>
<keyword evidence="9" id="KW-1185">Reference proteome</keyword>
<protein>
    <recommendedName>
        <fullName evidence="5">BK channel</fullName>
    </recommendedName>
</protein>
<dbReference type="PANTHER" id="PTHR43833">
    <property type="entry name" value="POTASSIUM CHANNEL PROTEIN 2-RELATED-RELATED"/>
    <property type="match status" value="1"/>
</dbReference>
<dbReference type="Gene3D" id="1.20.120.350">
    <property type="entry name" value="Voltage-gated potassium channels. Chain C"/>
    <property type="match status" value="1"/>
</dbReference>
<accession>A0ABV0JDB3</accession>
<dbReference type="Pfam" id="PF00520">
    <property type="entry name" value="Ion_trans"/>
    <property type="match status" value="1"/>
</dbReference>
<feature type="transmembrane region" description="Helical" evidence="6">
    <location>
        <begin position="21"/>
        <end position="40"/>
    </location>
</feature>
<evidence type="ECO:0000259" key="7">
    <source>
        <dbReference type="PROSITE" id="PS51201"/>
    </source>
</evidence>
<dbReference type="InterPro" id="IPR003148">
    <property type="entry name" value="RCK_N"/>
</dbReference>
<feature type="transmembrane region" description="Helical" evidence="6">
    <location>
        <begin position="52"/>
        <end position="71"/>
    </location>
</feature>
<feature type="transmembrane region" description="Helical" evidence="6">
    <location>
        <begin position="129"/>
        <end position="153"/>
    </location>
</feature>
<dbReference type="PROSITE" id="PS51201">
    <property type="entry name" value="RCK_N"/>
    <property type="match status" value="1"/>
</dbReference>
<dbReference type="InterPro" id="IPR027359">
    <property type="entry name" value="Volt_channel_dom_sf"/>
</dbReference>
<sequence length="472" mass="52894">MPPRSFKSRLDRFIHAPQTEIGLALLILLSVLLIVAGIVVEDPGPKYHLVRYLEELLTLVFIVELAIRYYIARNKQRFWRNYWLDIIAVIPFPPTLRILRLLRLLRLLRVGILVNRNLYRLSARSNVSLGAQLGLLSIVGLIVLVGALAIYLLEGNQNPAFNSLEDALWWSFFTLVSGEPIGGEPTTNAGRLVTLIVMIGGLTLFAVLTGVISAVMVQRLRNVIEAKYLELDELRKHIVICGWNRSGSLLIEELQADPAMRHRPIVVVAEFGETPERDLKRIDRSLIHFYVGDYTTIDVLENVGIYHASRAILLADATHPRSDQDRDARTVLAALTIEKLQPGIYTCAQLLDRKNSVQLRVAGVEDVIVADELASHLIATSARNKGSVDMMSELLTVQIGNQIYKISAPESWRGMTFWAASERLKDEFDAILVAVEQKVEGRRKTLVNPPKTEALKLGDNLIVIARSQPQLD</sequence>
<dbReference type="Gene3D" id="1.10.287.70">
    <property type="match status" value="1"/>
</dbReference>
<dbReference type="InterPro" id="IPR005821">
    <property type="entry name" value="Ion_trans_dom"/>
</dbReference>
<dbReference type="Gene3D" id="3.40.50.720">
    <property type="entry name" value="NAD(P)-binding Rossmann-like Domain"/>
    <property type="match status" value="1"/>
</dbReference>
<dbReference type="Pfam" id="PF02254">
    <property type="entry name" value="TrkA_N"/>
    <property type="match status" value="1"/>
</dbReference>
<name>A0ABV0JDB3_9CYAN</name>
<dbReference type="Gene3D" id="1.20.5.110">
    <property type="match status" value="1"/>
</dbReference>
<proteinExistence type="predicted"/>
<dbReference type="RefSeq" id="WP_190441070.1">
    <property type="nucleotide sequence ID" value="NZ_JAMPKM010000016.1"/>
</dbReference>
<evidence type="ECO:0000313" key="8">
    <source>
        <dbReference type="EMBL" id="MEP0819775.1"/>
    </source>
</evidence>
<keyword evidence="4 6" id="KW-0472">Membrane</keyword>
<organism evidence="8 9">
    <name type="scientific">Trichocoleus desertorum GB2-A4</name>
    <dbReference type="NCBI Taxonomy" id="2933944"/>
    <lineage>
        <taxon>Bacteria</taxon>
        <taxon>Bacillati</taxon>
        <taxon>Cyanobacteriota</taxon>
        <taxon>Cyanophyceae</taxon>
        <taxon>Leptolyngbyales</taxon>
        <taxon>Trichocoleusaceae</taxon>
        <taxon>Trichocoleus</taxon>
    </lineage>
</organism>
<reference evidence="8 9" key="1">
    <citation type="submission" date="2022-04" db="EMBL/GenBank/DDBJ databases">
        <title>Positive selection, recombination, and allopatry shape intraspecific diversity of widespread and dominant cyanobacteria.</title>
        <authorList>
            <person name="Wei J."/>
            <person name="Shu W."/>
            <person name="Hu C."/>
        </authorList>
    </citation>
    <scope>NUCLEOTIDE SEQUENCE [LARGE SCALE GENOMIC DNA]</scope>
    <source>
        <strain evidence="8 9">GB2-A4</strain>
    </source>
</reference>
<comment type="caution">
    <text evidence="8">The sequence shown here is derived from an EMBL/GenBank/DDBJ whole genome shotgun (WGS) entry which is preliminary data.</text>
</comment>
<evidence type="ECO:0000256" key="5">
    <source>
        <dbReference type="ARBA" id="ARBA00029579"/>
    </source>
</evidence>
<feature type="domain" description="RCK N-terminal" evidence="7">
    <location>
        <begin position="235"/>
        <end position="368"/>
    </location>
</feature>
<dbReference type="EMBL" id="JAMPKM010000016">
    <property type="protein sequence ID" value="MEP0819775.1"/>
    <property type="molecule type" value="Genomic_DNA"/>
</dbReference>
<keyword evidence="2 6" id="KW-0812">Transmembrane</keyword>
<dbReference type="SUPFAM" id="SSF51735">
    <property type="entry name" value="NAD(P)-binding Rossmann-fold domains"/>
    <property type="match status" value="1"/>
</dbReference>
<evidence type="ECO:0000256" key="4">
    <source>
        <dbReference type="ARBA" id="ARBA00023136"/>
    </source>
</evidence>
<evidence type="ECO:0000256" key="3">
    <source>
        <dbReference type="ARBA" id="ARBA00022989"/>
    </source>
</evidence>
<evidence type="ECO:0000256" key="1">
    <source>
        <dbReference type="ARBA" id="ARBA00004141"/>
    </source>
</evidence>
<dbReference type="SUPFAM" id="SSF81324">
    <property type="entry name" value="Voltage-gated potassium channels"/>
    <property type="match status" value="1"/>
</dbReference>
<dbReference type="InterPro" id="IPR036291">
    <property type="entry name" value="NAD(P)-bd_dom_sf"/>
</dbReference>
<comment type="subcellular location">
    <subcellularLocation>
        <location evidence="1">Membrane</location>
        <topology evidence="1">Multi-pass membrane protein</topology>
    </subcellularLocation>
</comment>
<feature type="transmembrane region" description="Helical" evidence="6">
    <location>
        <begin position="192"/>
        <end position="217"/>
    </location>
</feature>
<dbReference type="Proteomes" id="UP001464891">
    <property type="component" value="Unassembled WGS sequence"/>
</dbReference>
<keyword evidence="3 6" id="KW-1133">Transmembrane helix</keyword>
<dbReference type="PANTHER" id="PTHR43833:SF9">
    <property type="entry name" value="POTASSIUM CHANNEL PROTEIN YUGO-RELATED"/>
    <property type="match status" value="1"/>
</dbReference>
<evidence type="ECO:0000256" key="2">
    <source>
        <dbReference type="ARBA" id="ARBA00022692"/>
    </source>
</evidence>
<evidence type="ECO:0000256" key="6">
    <source>
        <dbReference type="SAM" id="Phobius"/>
    </source>
</evidence>
<evidence type="ECO:0000313" key="9">
    <source>
        <dbReference type="Proteomes" id="UP001464891"/>
    </source>
</evidence>